<gene>
    <name evidence="2" type="ORF">AK812_SmicGene46284</name>
</gene>
<sequence length="328" mass="38280">MRKESGAEHIFTDTDAYDDAGKRWDRETEVWIPFKDKPCGTPCPRSEALANRVTFKLRVQEDKQEEGWKMLHTRKPPPSQKWMLGKVRQRFRSMRANAHWGVVVKSHGAPPSDIINLGGSGVGVRGGDFPKDKQDERRQRPITVMRGMYLARHRLKSTWWIRLPPAMAFGQQGEYYNMWPNMDITLAILFKGHRCDIEAIQPIWPNMDTTLAILFKGHRCDIEAIQPRPLGPEKQHRQEEHLHRQQEQQDLHRQQEQQDLHRQQELRDEELKPVLLEHLLIMCPSSVRRMCNRGIRGHIMSARLRESYGRDKNQGPTEGDGPKEVMPD</sequence>
<feature type="non-terminal residue" evidence="2">
    <location>
        <position position="328"/>
    </location>
</feature>
<keyword evidence="3" id="KW-1185">Reference proteome</keyword>
<organism evidence="2 3">
    <name type="scientific">Symbiodinium microadriaticum</name>
    <name type="common">Dinoflagellate</name>
    <name type="synonym">Zooxanthella microadriatica</name>
    <dbReference type="NCBI Taxonomy" id="2951"/>
    <lineage>
        <taxon>Eukaryota</taxon>
        <taxon>Sar</taxon>
        <taxon>Alveolata</taxon>
        <taxon>Dinophyceae</taxon>
        <taxon>Suessiales</taxon>
        <taxon>Symbiodiniaceae</taxon>
        <taxon>Symbiodinium</taxon>
    </lineage>
</organism>
<dbReference type="AlphaFoldDB" id="A0A1Q9BUF3"/>
<evidence type="ECO:0000313" key="2">
    <source>
        <dbReference type="EMBL" id="OLP74240.1"/>
    </source>
</evidence>
<dbReference type="Proteomes" id="UP000186817">
    <property type="component" value="Unassembled WGS sequence"/>
</dbReference>
<evidence type="ECO:0000256" key="1">
    <source>
        <dbReference type="SAM" id="MobiDB-lite"/>
    </source>
</evidence>
<name>A0A1Q9BUF3_SYMMI</name>
<feature type="region of interest" description="Disordered" evidence="1">
    <location>
        <begin position="305"/>
        <end position="328"/>
    </location>
</feature>
<dbReference type="EMBL" id="LSRX01004063">
    <property type="protein sequence ID" value="OLP74240.1"/>
    <property type="molecule type" value="Genomic_DNA"/>
</dbReference>
<proteinExistence type="predicted"/>
<reference evidence="2 3" key="1">
    <citation type="submission" date="2016-02" db="EMBL/GenBank/DDBJ databases">
        <title>Genome analysis of coral dinoflagellate symbionts highlights evolutionary adaptations to a symbiotic lifestyle.</title>
        <authorList>
            <person name="Aranda M."/>
            <person name="Li Y."/>
            <person name="Liew Y.J."/>
            <person name="Baumgarten S."/>
            <person name="Simakov O."/>
            <person name="Wilson M."/>
            <person name="Piel J."/>
            <person name="Ashoor H."/>
            <person name="Bougouffa S."/>
            <person name="Bajic V.B."/>
            <person name="Ryu T."/>
            <person name="Ravasi T."/>
            <person name="Bayer T."/>
            <person name="Micklem G."/>
            <person name="Kim H."/>
            <person name="Bhak J."/>
            <person name="Lajeunesse T.C."/>
            <person name="Voolstra C.R."/>
        </authorList>
    </citation>
    <scope>NUCLEOTIDE SEQUENCE [LARGE SCALE GENOMIC DNA]</scope>
    <source>
        <strain evidence="2 3">CCMP2467</strain>
    </source>
</reference>
<comment type="caution">
    <text evidence="2">The sequence shown here is derived from an EMBL/GenBank/DDBJ whole genome shotgun (WGS) entry which is preliminary data.</text>
</comment>
<dbReference type="OrthoDB" id="414167at2759"/>
<evidence type="ECO:0000313" key="3">
    <source>
        <dbReference type="Proteomes" id="UP000186817"/>
    </source>
</evidence>
<protein>
    <submittedName>
        <fullName evidence="2">Uncharacterized protein</fullName>
    </submittedName>
</protein>
<feature type="region of interest" description="Disordered" evidence="1">
    <location>
        <begin position="232"/>
        <end position="263"/>
    </location>
</feature>
<accession>A0A1Q9BUF3</accession>